<accession>A0A1F5PX32</accession>
<comment type="caution">
    <text evidence="2">The sequence shown here is derived from an EMBL/GenBank/DDBJ whole genome shotgun (WGS) entry which is preliminary data.</text>
</comment>
<dbReference type="Gene3D" id="3.30.700.10">
    <property type="entry name" value="Glycoprotein, Type 4 Pilin"/>
    <property type="match status" value="1"/>
</dbReference>
<keyword evidence="1" id="KW-0812">Transmembrane</keyword>
<keyword evidence="1" id="KW-1133">Transmembrane helix</keyword>
<gene>
    <name evidence="2" type="ORF">A3B10_02345</name>
</gene>
<dbReference type="STRING" id="1817841.A3B10_02345"/>
<organism evidence="2 3">
    <name type="scientific">Candidatus Doudnabacteria bacterium RIFCSPLOWO2_01_FULL_44_21</name>
    <dbReference type="NCBI Taxonomy" id="1817841"/>
    <lineage>
        <taxon>Bacteria</taxon>
        <taxon>Candidatus Doudnaibacteriota</taxon>
    </lineage>
</organism>
<protein>
    <recommendedName>
        <fullName evidence="4">Type II secretion system protein GspG C-terminal domain-containing protein</fullName>
    </recommendedName>
</protein>
<name>A0A1F5PX32_9BACT</name>
<dbReference type="AlphaFoldDB" id="A0A1F5PX32"/>
<dbReference type="Pfam" id="PF07963">
    <property type="entry name" value="N_methyl"/>
    <property type="match status" value="1"/>
</dbReference>
<proteinExistence type="predicted"/>
<reference evidence="2 3" key="1">
    <citation type="journal article" date="2016" name="Nat. Commun.">
        <title>Thousands of microbial genomes shed light on interconnected biogeochemical processes in an aquifer system.</title>
        <authorList>
            <person name="Anantharaman K."/>
            <person name="Brown C.T."/>
            <person name="Hug L.A."/>
            <person name="Sharon I."/>
            <person name="Castelle C.J."/>
            <person name="Probst A.J."/>
            <person name="Thomas B.C."/>
            <person name="Singh A."/>
            <person name="Wilkins M.J."/>
            <person name="Karaoz U."/>
            <person name="Brodie E.L."/>
            <person name="Williams K.H."/>
            <person name="Hubbard S.S."/>
            <person name="Banfield J.F."/>
        </authorList>
    </citation>
    <scope>NUCLEOTIDE SEQUENCE [LARGE SCALE GENOMIC DNA]</scope>
</reference>
<evidence type="ECO:0008006" key="4">
    <source>
        <dbReference type="Google" id="ProtNLM"/>
    </source>
</evidence>
<sequence length="165" mass="17511">MRKLLKNQGSGFTLIEILVVIGIIAVLATIVLIAINPARQFRQARDTQRTSNVNALLNAIGQYIADNKGIPPAEIPAVGTQEDISMDESNLCVALVPTYMPAFPIDPSVGVEGDADVDGDEQVASTECDDDYNTGYHVEQVAGGRIIVSANGEEPAGTDNISVTR</sequence>
<evidence type="ECO:0000256" key="1">
    <source>
        <dbReference type="SAM" id="Phobius"/>
    </source>
</evidence>
<feature type="transmembrane region" description="Helical" evidence="1">
    <location>
        <begin position="12"/>
        <end position="35"/>
    </location>
</feature>
<dbReference type="Proteomes" id="UP000177281">
    <property type="component" value="Unassembled WGS sequence"/>
</dbReference>
<dbReference type="InterPro" id="IPR045584">
    <property type="entry name" value="Pilin-like"/>
</dbReference>
<dbReference type="EMBL" id="MFFB01000017">
    <property type="protein sequence ID" value="OGE94476.1"/>
    <property type="molecule type" value="Genomic_DNA"/>
</dbReference>
<evidence type="ECO:0000313" key="2">
    <source>
        <dbReference type="EMBL" id="OGE94476.1"/>
    </source>
</evidence>
<keyword evidence="1" id="KW-0472">Membrane</keyword>
<dbReference type="InterPro" id="IPR012902">
    <property type="entry name" value="N_methyl_site"/>
</dbReference>
<dbReference type="PROSITE" id="PS00409">
    <property type="entry name" value="PROKAR_NTER_METHYL"/>
    <property type="match status" value="1"/>
</dbReference>
<dbReference type="PANTHER" id="PTHR30093">
    <property type="entry name" value="GENERAL SECRETION PATHWAY PROTEIN G"/>
    <property type="match status" value="1"/>
</dbReference>
<dbReference type="NCBIfam" id="TIGR02532">
    <property type="entry name" value="IV_pilin_GFxxxE"/>
    <property type="match status" value="1"/>
</dbReference>
<evidence type="ECO:0000313" key="3">
    <source>
        <dbReference type="Proteomes" id="UP000177281"/>
    </source>
</evidence>
<dbReference type="SUPFAM" id="SSF54523">
    <property type="entry name" value="Pili subunits"/>
    <property type="match status" value="1"/>
</dbReference>